<accession>B8GUB0</accession>
<dbReference type="Proteomes" id="UP000002383">
    <property type="component" value="Chromosome"/>
</dbReference>
<dbReference type="AlphaFoldDB" id="B8GUB0"/>
<dbReference type="OrthoDB" id="5787120at2"/>
<keyword evidence="3" id="KW-1185">Reference proteome</keyword>
<dbReference type="KEGG" id="tgr:Tgr7_2150"/>
<evidence type="ECO:0000313" key="3">
    <source>
        <dbReference type="Proteomes" id="UP000002383"/>
    </source>
</evidence>
<evidence type="ECO:0000256" key="1">
    <source>
        <dbReference type="SAM" id="MobiDB-lite"/>
    </source>
</evidence>
<name>B8GUB0_THISH</name>
<sequence length="142" mass="16695" precursor="true">MSKLSRTILTIGIIGTMALSVPVLAHSFHGDREARHGDHGHMMMARAEGEGGYGHKGRHHERFANMSDEERKAHREQKRVQHMAMRMHWNTLSDAEKENYRVQARMRMDERRAAWEAMSPEEREAKRQEMRERRGEMRGHSH</sequence>
<proteinExistence type="predicted"/>
<dbReference type="STRING" id="396588.Tgr7_2150"/>
<organism evidence="2 3">
    <name type="scientific">Thioalkalivibrio sulfidiphilus (strain HL-EbGR7)</name>
    <dbReference type="NCBI Taxonomy" id="396588"/>
    <lineage>
        <taxon>Bacteria</taxon>
        <taxon>Pseudomonadati</taxon>
        <taxon>Pseudomonadota</taxon>
        <taxon>Gammaproteobacteria</taxon>
        <taxon>Chromatiales</taxon>
        <taxon>Ectothiorhodospiraceae</taxon>
        <taxon>Thioalkalivibrio</taxon>
    </lineage>
</organism>
<evidence type="ECO:0000313" key="2">
    <source>
        <dbReference type="EMBL" id="ACL73230.1"/>
    </source>
</evidence>
<reference evidence="2 3" key="1">
    <citation type="journal article" date="2011" name="Stand. Genomic Sci.">
        <title>Complete genome sequence of 'Thioalkalivibrio sulfidophilus' HL-EbGr7.</title>
        <authorList>
            <person name="Muyzer G."/>
            <person name="Sorokin D.Y."/>
            <person name="Mavromatis K."/>
            <person name="Lapidus A."/>
            <person name="Clum A."/>
            <person name="Ivanova N."/>
            <person name="Pati A."/>
            <person name="d'Haeseleer P."/>
            <person name="Woyke T."/>
            <person name="Kyrpides N.C."/>
        </authorList>
    </citation>
    <scope>NUCLEOTIDE SEQUENCE [LARGE SCALE GENOMIC DNA]</scope>
    <source>
        <strain evidence="2 3">HL-EbGR7</strain>
    </source>
</reference>
<feature type="region of interest" description="Disordered" evidence="1">
    <location>
        <begin position="114"/>
        <end position="142"/>
    </location>
</feature>
<gene>
    <name evidence="2" type="ordered locus">Tgr7_2150</name>
</gene>
<dbReference type="HOGENOM" id="CLU_1814935_0_0_6"/>
<protein>
    <submittedName>
        <fullName evidence="2">Uncharacterized protein</fullName>
    </submittedName>
</protein>
<dbReference type="RefSeq" id="WP_012638708.1">
    <property type="nucleotide sequence ID" value="NC_011901.1"/>
</dbReference>
<dbReference type="EMBL" id="CP001339">
    <property type="protein sequence ID" value="ACL73230.1"/>
    <property type="molecule type" value="Genomic_DNA"/>
</dbReference>